<dbReference type="Proteomes" id="UP001229421">
    <property type="component" value="Unassembled WGS sequence"/>
</dbReference>
<gene>
    <name evidence="1" type="ORF">QVD17_11023</name>
</gene>
<evidence type="ECO:0000313" key="1">
    <source>
        <dbReference type="EMBL" id="KAK1434105.1"/>
    </source>
</evidence>
<evidence type="ECO:0000313" key="2">
    <source>
        <dbReference type="Proteomes" id="UP001229421"/>
    </source>
</evidence>
<dbReference type="EMBL" id="JAUHHV010000002">
    <property type="protein sequence ID" value="KAK1434105.1"/>
    <property type="molecule type" value="Genomic_DNA"/>
</dbReference>
<name>A0AAD8L2A8_TARER</name>
<accession>A0AAD8L2A8</accession>
<organism evidence="1 2">
    <name type="scientific">Tagetes erecta</name>
    <name type="common">African marigold</name>
    <dbReference type="NCBI Taxonomy" id="13708"/>
    <lineage>
        <taxon>Eukaryota</taxon>
        <taxon>Viridiplantae</taxon>
        <taxon>Streptophyta</taxon>
        <taxon>Embryophyta</taxon>
        <taxon>Tracheophyta</taxon>
        <taxon>Spermatophyta</taxon>
        <taxon>Magnoliopsida</taxon>
        <taxon>eudicotyledons</taxon>
        <taxon>Gunneridae</taxon>
        <taxon>Pentapetalae</taxon>
        <taxon>asterids</taxon>
        <taxon>campanulids</taxon>
        <taxon>Asterales</taxon>
        <taxon>Asteraceae</taxon>
        <taxon>Asteroideae</taxon>
        <taxon>Heliantheae alliance</taxon>
        <taxon>Tageteae</taxon>
        <taxon>Tagetes</taxon>
    </lineage>
</organism>
<comment type="caution">
    <text evidence="1">The sequence shown here is derived from an EMBL/GenBank/DDBJ whole genome shotgun (WGS) entry which is preliminary data.</text>
</comment>
<protein>
    <submittedName>
        <fullName evidence="1">Uncharacterized protein</fullName>
    </submittedName>
</protein>
<proteinExistence type="predicted"/>
<dbReference type="AlphaFoldDB" id="A0AAD8L2A8"/>
<sequence>MGNSMSHRFNSPQPSGLTVIIHDSVSFNSSFIVFPPLIALQILYSAPGELWNWKYPKPRDLATNTIGAHEEILIPTIPDEITSSEEYTCVVSTKDGYPKMTHFYGDTVVDCHPIIRSTTAVVPGGDNHRREPSDGHHSEECANGCYNCTENKGVNGTFMHK</sequence>
<reference evidence="1" key="1">
    <citation type="journal article" date="2023" name="bioRxiv">
        <title>Improved chromosome-level genome assembly for marigold (Tagetes erecta).</title>
        <authorList>
            <person name="Jiang F."/>
            <person name="Yuan L."/>
            <person name="Wang S."/>
            <person name="Wang H."/>
            <person name="Xu D."/>
            <person name="Wang A."/>
            <person name="Fan W."/>
        </authorList>
    </citation>
    <scope>NUCLEOTIDE SEQUENCE</scope>
    <source>
        <strain evidence="1">WSJ</strain>
        <tissue evidence="1">Leaf</tissue>
    </source>
</reference>
<keyword evidence="2" id="KW-1185">Reference proteome</keyword>